<protein>
    <submittedName>
        <fullName evidence="2">Uncharacterized protein</fullName>
    </submittedName>
</protein>
<reference evidence="2" key="2">
    <citation type="journal article" date="2023" name="IMA Fungus">
        <title>Comparative genomic study of the Penicillium genus elucidates a diverse pangenome and 15 lateral gene transfer events.</title>
        <authorList>
            <person name="Petersen C."/>
            <person name="Sorensen T."/>
            <person name="Nielsen M.R."/>
            <person name="Sondergaard T.E."/>
            <person name="Sorensen J.L."/>
            <person name="Fitzpatrick D.A."/>
            <person name="Frisvad J.C."/>
            <person name="Nielsen K.L."/>
        </authorList>
    </citation>
    <scope>NUCLEOTIDE SEQUENCE</scope>
    <source>
        <strain evidence="2">IBT 19713</strain>
    </source>
</reference>
<reference evidence="2" key="1">
    <citation type="submission" date="2022-11" db="EMBL/GenBank/DDBJ databases">
        <authorList>
            <person name="Petersen C."/>
        </authorList>
    </citation>
    <scope>NUCLEOTIDE SEQUENCE</scope>
    <source>
        <strain evidence="2">IBT 19713</strain>
    </source>
</reference>
<gene>
    <name evidence="2" type="ORF">N7468_009832</name>
</gene>
<dbReference type="AlphaFoldDB" id="A0A9W9NBL6"/>
<evidence type="ECO:0000256" key="1">
    <source>
        <dbReference type="SAM" id="MobiDB-lite"/>
    </source>
</evidence>
<feature type="region of interest" description="Disordered" evidence="1">
    <location>
        <begin position="1"/>
        <end position="37"/>
    </location>
</feature>
<dbReference type="RefSeq" id="XP_058325695.1">
    <property type="nucleotide sequence ID" value="XM_058479127.1"/>
</dbReference>
<evidence type="ECO:0000313" key="2">
    <source>
        <dbReference type="EMBL" id="KAJ5216824.1"/>
    </source>
</evidence>
<dbReference type="EMBL" id="JAPQKS010000008">
    <property type="protein sequence ID" value="KAJ5216824.1"/>
    <property type="molecule type" value="Genomic_DNA"/>
</dbReference>
<proteinExistence type="predicted"/>
<keyword evidence="3" id="KW-1185">Reference proteome</keyword>
<organism evidence="2 3">
    <name type="scientific">Penicillium chermesinum</name>
    <dbReference type="NCBI Taxonomy" id="63820"/>
    <lineage>
        <taxon>Eukaryota</taxon>
        <taxon>Fungi</taxon>
        <taxon>Dikarya</taxon>
        <taxon>Ascomycota</taxon>
        <taxon>Pezizomycotina</taxon>
        <taxon>Eurotiomycetes</taxon>
        <taxon>Eurotiomycetidae</taxon>
        <taxon>Eurotiales</taxon>
        <taxon>Aspergillaceae</taxon>
        <taxon>Penicillium</taxon>
    </lineage>
</organism>
<dbReference type="GeneID" id="83206431"/>
<dbReference type="Proteomes" id="UP001150941">
    <property type="component" value="Unassembled WGS sequence"/>
</dbReference>
<feature type="compositionally biased region" description="Polar residues" evidence="1">
    <location>
        <begin position="21"/>
        <end position="37"/>
    </location>
</feature>
<evidence type="ECO:0000313" key="3">
    <source>
        <dbReference type="Proteomes" id="UP001150941"/>
    </source>
</evidence>
<accession>A0A9W9NBL6</accession>
<sequence>MTSNNEYDLSGQEYQKGPESTPLTQENNPSPIKSDTSESPLLGVCSGVCSPQDLSISPFHPLLNELSSLSQDKADHASHSFEIIRLYSTLLECHAAKVAYTLQLEEENELLRASNGHLGQRIELMDQRIANQEALLVCYGKVFERFHAETGSMLYQWNSSAANPAVAGLGSHGGTMSSQ</sequence>
<name>A0A9W9NBL6_9EURO</name>
<dbReference type="OrthoDB" id="4323916at2759"/>
<comment type="caution">
    <text evidence="2">The sequence shown here is derived from an EMBL/GenBank/DDBJ whole genome shotgun (WGS) entry which is preliminary data.</text>
</comment>